<sequence length="379" mass="42789">MLDKIKENYDAVYLTNPTNIFYLTNVSIISTERPFALIIPVNGSPIAFSPSVEKNHIEYRNSMGGGIISNFYYYFDYPGEVHPLNKVVDLIKELKIKSIALDNPLGANPIWGYKGPNLSELLKKEGINVGKVEDLINEMRLIKSEEEIELIRESGKWASRAIRVAMDLIQENKWDWEIAIDASKQVLHEMNKNFSPYLPLRESIGLIVGFRGQVGEFSSYPHALVSERAIRKGDVLGIGSGPEIGGYYSELERTLIYGKPSEKVLNYFNKMLELRKEAFDTLRPNIKASDVDKAVMEKAKKLKVEEFIRHHTGHGLGLEGHEPPFLDVGYDVILKPGMVVSIEPGIYNDYGGFRHSDTVLITKNGNELLTNFPDEDLII</sequence>
<dbReference type="InterPro" id="IPR000994">
    <property type="entry name" value="Pept_M24"/>
</dbReference>
<dbReference type="STRING" id="1056495.Calag_1232"/>
<feature type="domain" description="Peptidase M24" evidence="1">
    <location>
        <begin position="149"/>
        <end position="363"/>
    </location>
</feature>
<dbReference type="KEGG" id="clg:Calag_1232"/>
<dbReference type="InterPro" id="IPR029149">
    <property type="entry name" value="Creatin/AminoP/Spt16_N"/>
</dbReference>
<dbReference type="SUPFAM" id="SSF53092">
    <property type="entry name" value="Creatinase/prolidase N-terminal domain"/>
    <property type="match status" value="1"/>
</dbReference>
<dbReference type="Gene3D" id="3.40.350.10">
    <property type="entry name" value="Creatinase/prolidase N-terminal domain"/>
    <property type="match status" value="1"/>
</dbReference>
<evidence type="ECO:0000313" key="4">
    <source>
        <dbReference type="Proteomes" id="UP000010469"/>
    </source>
</evidence>
<feature type="domain" description="Creatinase N-terminal" evidence="2">
    <location>
        <begin position="7"/>
        <end position="142"/>
    </location>
</feature>
<accession>L0ABY9</accession>
<dbReference type="GO" id="GO:0004177">
    <property type="term" value="F:aminopeptidase activity"/>
    <property type="evidence" value="ECO:0007669"/>
    <property type="project" value="UniProtKB-KW"/>
</dbReference>
<dbReference type="Pfam" id="PF01321">
    <property type="entry name" value="Creatinase_N"/>
    <property type="match status" value="1"/>
</dbReference>
<dbReference type="PANTHER" id="PTHR46112">
    <property type="entry name" value="AMINOPEPTIDASE"/>
    <property type="match status" value="1"/>
</dbReference>
<name>L0ABY9_CALLD</name>
<dbReference type="Proteomes" id="UP000010469">
    <property type="component" value="Chromosome"/>
</dbReference>
<dbReference type="InterPro" id="IPR000587">
    <property type="entry name" value="Creatinase_N"/>
</dbReference>
<protein>
    <submittedName>
        <fullName evidence="3">Xaa-Pro aminopeptidase</fullName>
    </submittedName>
</protein>
<dbReference type="SUPFAM" id="SSF55920">
    <property type="entry name" value="Creatinase/aminopeptidase"/>
    <property type="match status" value="1"/>
</dbReference>
<dbReference type="Gene3D" id="3.90.230.10">
    <property type="entry name" value="Creatinase/methionine aminopeptidase superfamily"/>
    <property type="match status" value="1"/>
</dbReference>
<keyword evidence="4" id="KW-1185">Reference proteome</keyword>
<dbReference type="InParanoid" id="L0ABY9"/>
<dbReference type="AlphaFoldDB" id="L0ABY9"/>
<keyword evidence="3" id="KW-0031">Aminopeptidase</keyword>
<proteinExistence type="predicted"/>
<evidence type="ECO:0000259" key="1">
    <source>
        <dbReference type="Pfam" id="PF00557"/>
    </source>
</evidence>
<dbReference type="eggNOG" id="arCOG01000">
    <property type="taxonomic scope" value="Archaea"/>
</dbReference>
<gene>
    <name evidence="3" type="ordered locus">Calag_1232</name>
</gene>
<dbReference type="EMBL" id="CP003378">
    <property type="protein sequence ID" value="AFZ70949.1"/>
    <property type="molecule type" value="Genomic_DNA"/>
</dbReference>
<dbReference type="HOGENOM" id="CLU_017266_4_1_2"/>
<reference evidence="4" key="1">
    <citation type="submission" date="2012-03" db="EMBL/GenBank/DDBJ databases">
        <title>Complete genome of Caldisphaera lagunensis DSM 15908.</title>
        <authorList>
            <person name="Lucas S."/>
            <person name="Copeland A."/>
            <person name="Lapidus A."/>
            <person name="Glavina del Rio T."/>
            <person name="Dalin E."/>
            <person name="Tice H."/>
            <person name="Bruce D."/>
            <person name="Goodwin L."/>
            <person name="Pitluck S."/>
            <person name="Peters L."/>
            <person name="Mikhailova N."/>
            <person name="Teshima H."/>
            <person name="Kyrpides N."/>
            <person name="Mavromatis K."/>
            <person name="Ivanova N."/>
            <person name="Brettin T."/>
            <person name="Detter J.C."/>
            <person name="Han C."/>
            <person name="Larimer F."/>
            <person name="Land M."/>
            <person name="Hauser L."/>
            <person name="Markowitz V."/>
            <person name="Cheng J.-F."/>
            <person name="Hugenholtz P."/>
            <person name="Woyke T."/>
            <person name="Wu D."/>
            <person name="Spring S."/>
            <person name="Schroeder M."/>
            <person name="Brambilla E."/>
            <person name="Klenk H.-P."/>
            <person name="Eisen J.A."/>
        </authorList>
    </citation>
    <scope>NUCLEOTIDE SEQUENCE [LARGE SCALE GENOMIC DNA]</scope>
    <source>
        <strain evidence="4">DSM 15908 / JCM 11604 / IC-154</strain>
    </source>
</reference>
<evidence type="ECO:0000259" key="2">
    <source>
        <dbReference type="Pfam" id="PF01321"/>
    </source>
</evidence>
<dbReference type="InterPro" id="IPR050659">
    <property type="entry name" value="Peptidase_M24B"/>
</dbReference>
<keyword evidence="3" id="KW-0378">Hydrolase</keyword>
<organism evidence="3 4">
    <name type="scientific">Caldisphaera lagunensis (strain DSM 15908 / JCM 11604 / ANMR 0165 / IC-154)</name>
    <dbReference type="NCBI Taxonomy" id="1056495"/>
    <lineage>
        <taxon>Archaea</taxon>
        <taxon>Thermoproteota</taxon>
        <taxon>Thermoprotei</taxon>
        <taxon>Acidilobales</taxon>
        <taxon>Caldisphaeraceae</taxon>
        <taxon>Caldisphaera</taxon>
    </lineage>
</organism>
<dbReference type="PANTHER" id="PTHR46112:SF2">
    <property type="entry name" value="XAA-PRO AMINOPEPTIDASE P-RELATED"/>
    <property type="match status" value="1"/>
</dbReference>
<evidence type="ECO:0000313" key="3">
    <source>
        <dbReference type="EMBL" id="AFZ70949.1"/>
    </source>
</evidence>
<dbReference type="InterPro" id="IPR036005">
    <property type="entry name" value="Creatinase/aminopeptidase-like"/>
</dbReference>
<dbReference type="Pfam" id="PF00557">
    <property type="entry name" value="Peptidase_M24"/>
    <property type="match status" value="1"/>
</dbReference>
<keyword evidence="3" id="KW-0645">Protease</keyword>
<dbReference type="CDD" id="cd01066">
    <property type="entry name" value="APP_MetAP"/>
    <property type="match status" value="1"/>
</dbReference>